<dbReference type="InterPro" id="IPR003593">
    <property type="entry name" value="AAA+_ATPase"/>
</dbReference>
<dbReference type="GO" id="GO:0005524">
    <property type="term" value="F:ATP binding"/>
    <property type="evidence" value="ECO:0007669"/>
    <property type="project" value="UniProtKB-KW"/>
</dbReference>
<dbReference type="Pfam" id="PF00004">
    <property type="entry name" value="AAA"/>
    <property type="match status" value="1"/>
</dbReference>
<name>G8TY40_SULAD</name>
<comment type="similarity">
    <text evidence="3">Belongs to the AAA ATPase family. Highly divergent.</text>
</comment>
<dbReference type="AlphaFoldDB" id="G8TY40"/>
<organism evidence="7 8">
    <name type="scientific">Sulfobacillus acidophilus (strain ATCC 700253 / DSM 10332 / NAL)</name>
    <dbReference type="NCBI Taxonomy" id="679936"/>
    <lineage>
        <taxon>Bacteria</taxon>
        <taxon>Bacillati</taxon>
        <taxon>Bacillota</taxon>
        <taxon>Clostridia</taxon>
        <taxon>Eubacteriales</taxon>
        <taxon>Clostridiales Family XVII. Incertae Sedis</taxon>
        <taxon>Sulfobacillus</taxon>
    </lineage>
</organism>
<dbReference type="PANTHER" id="PTHR42960:SF1">
    <property type="entry name" value="YCF46 PROTEIN"/>
    <property type="match status" value="1"/>
</dbReference>
<dbReference type="GO" id="GO:0016887">
    <property type="term" value="F:ATP hydrolysis activity"/>
    <property type="evidence" value="ECO:0007669"/>
    <property type="project" value="InterPro"/>
</dbReference>
<dbReference type="PANTHER" id="PTHR42960">
    <property type="entry name" value="YCF46 PROTEIN"/>
    <property type="match status" value="1"/>
</dbReference>
<dbReference type="Gene3D" id="1.10.8.60">
    <property type="match status" value="1"/>
</dbReference>
<dbReference type="SUPFAM" id="SSF52540">
    <property type="entry name" value="P-loop containing nucleoside triphosphate hydrolases"/>
    <property type="match status" value="1"/>
</dbReference>
<accession>G8TY40</accession>
<evidence type="ECO:0000313" key="8">
    <source>
        <dbReference type="Proteomes" id="UP000005439"/>
    </source>
</evidence>
<reference evidence="8" key="1">
    <citation type="submission" date="2011-12" db="EMBL/GenBank/DDBJ databases">
        <title>The complete genome of chromosome of Sulfobacillus acidophilus DSM 10332.</title>
        <authorList>
            <person name="Lucas S."/>
            <person name="Han J."/>
            <person name="Lapidus A."/>
            <person name="Bruce D."/>
            <person name="Goodwin L."/>
            <person name="Pitluck S."/>
            <person name="Peters L."/>
            <person name="Kyrpides N."/>
            <person name="Mavromatis K."/>
            <person name="Ivanova N."/>
            <person name="Mikhailova N."/>
            <person name="Chertkov O."/>
            <person name="Saunders E."/>
            <person name="Detter J.C."/>
            <person name="Tapia R."/>
            <person name="Han C."/>
            <person name="Land M."/>
            <person name="Hauser L."/>
            <person name="Markowitz V."/>
            <person name="Cheng J.-F."/>
            <person name="Hugenholtz P."/>
            <person name="Woyke T."/>
            <person name="Wu D."/>
            <person name="Pukall R."/>
            <person name="Gehrich-Schroeter G."/>
            <person name="Schneider S."/>
            <person name="Klenk H.-P."/>
            <person name="Eisen J.A."/>
        </authorList>
    </citation>
    <scope>NUCLEOTIDE SEQUENCE [LARGE SCALE GENOMIC DNA]</scope>
    <source>
        <strain evidence="8">ATCC 700253 / DSM 10332 / NAL</strain>
    </source>
</reference>
<feature type="domain" description="AAA+ ATPase" evidence="6">
    <location>
        <begin position="253"/>
        <end position="386"/>
    </location>
</feature>
<keyword evidence="8" id="KW-1185">Reference proteome</keyword>
<dbReference type="STRING" id="679936.Sulac_0379"/>
<evidence type="ECO:0000259" key="6">
    <source>
        <dbReference type="SMART" id="SM00382"/>
    </source>
</evidence>
<evidence type="ECO:0000256" key="4">
    <source>
        <dbReference type="ARBA" id="ARBA00040480"/>
    </source>
</evidence>
<dbReference type="InterPro" id="IPR003959">
    <property type="entry name" value="ATPase_AAA_core"/>
</dbReference>
<dbReference type="InterPro" id="IPR027417">
    <property type="entry name" value="P-loop_NTPase"/>
</dbReference>
<dbReference type="InterPro" id="IPR052381">
    <property type="entry name" value="AAA_domain_protein"/>
</dbReference>
<evidence type="ECO:0000313" key="7">
    <source>
        <dbReference type="EMBL" id="AEW03947.1"/>
    </source>
</evidence>
<feature type="region of interest" description="Disordered" evidence="5">
    <location>
        <begin position="474"/>
        <end position="493"/>
    </location>
</feature>
<dbReference type="EMBL" id="CP003179">
    <property type="protein sequence ID" value="AEW03947.1"/>
    <property type="molecule type" value="Genomic_DNA"/>
</dbReference>
<dbReference type="PATRIC" id="fig|679936.5.peg.382"/>
<evidence type="ECO:0000256" key="5">
    <source>
        <dbReference type="SAM" id="MobiDB-lite"/>
    </source>
</evidence>
<sequence length="493" mass="52674">MDKVTQSELPARLERLYRSGLSIVFVIARDPSAVIRAVFASQIETRWTWGPGRPFSARGPLPPGFNGLSQWQDLPHLASLPWAGPTIGVITGLPGDAPDAGYFADLLDATSEEIRGRQAPLLLVLVLSGGLPENYRHIGPVLRVMPPDQAERADIVRGLAEKNQIAASESAIQESAQALSGLEAGEIRQIVLSQLAGAGTLDPEAAGAEKARRLASGGLLEPIRVRPVAVGGLSELKRWLQTRAQAAQRGLPMPKGVVLVGPPGTGKSLSAQLVAGTFEVPMVRLDFGRLMGSFVGESEKNLRTALAQAEAMYPSILWVDEIEKGLSGSGSNGSEITRRLLQYLLGWMQEQTGVFVFATANDVSALPPELLRKGRFDELFYVDLPSRSEREEIWVASLDRWHIDPSSVDVPALVSASEGYTGAEIAAVVSDAVYESEGSLTTATLLSAVKSTRPLSNVFPEQIQSIRAWGAAHARPAGGSPEPVGASATRFRS</sequence>
<evidence type="ECO:0000256" key="1">
    <source>
        <dbReference type="ARBA" id="ARBA00022741"/>
    </source>
</evidence>
<dbReference type="Gene3D" id="3.40.50.300">
    <property type="entry name" value="P-loop containing nucleotide triphosphate hydrolases"/>
    <property type="match status" value="1"/>
</dbReference>
<dbReference type="Proteomes" id="UP000005439">
    <property type="component" value="Chromosome"/>
</dbReference>
<protein>
    <recommendedName>
        <fullName evidence="4">Uncharacterized AAA domain-containing protein ycf46</fullName>
    </recommendedName>
</protein>
<keyword evidence="2" id="KW-0067">ATP-binding</keyword>
<evidence type="ECO:0000256" key="3">
    <source>
        <dbReference type="ARBA" id="ARBA00038088"/>
    </source>
</evidence>
<dbReference type="KEGG" id="sap:Sulac_0379"/>
<evidence type="ECO:0000256" key="2">
    <source>
        <dbReference type="ARBA" id="ARBA00022840"/>
    </source>
</evidence>
<dbReference type="SMART" id="SM00382">
    <property type="entry name" value="AAA"/>
    <property type="match status" value="1"/>
</dbReference>
<proteinExistence type="inferred from homology"/>
<dbReference type="HOGENOM" id="CLU_023673_0_0_9"/>
<gene>
    <name evidence="7" type="ordered locus">Sulac_0379</name>
</gene>
<reference evidence="7 8" key="2">
    <citation type="journal article" date="2012" name="Stand. Genomic Sci.">
        <title>Complete genome sequence of the moderately thermophilic mineral-sulfide-oxidizing firmicute Sulfobacillus acidophilus type strain (NAL(T)).</title>
        <authorList>
            <person name="Anderson I."/>
            <person name="Chertkov O."/>
            <person name="Chen A."/>
            <person name="Saunders E."/>
            <person name="Lapidus A."/>
            <person name="Nolan M."/>
            <person name="Lucas S."/>
            <person name="Hammon N."/>
            <person name="Deshpande S."/>
            <person name="Cheng J.F."/>
            <person name="Han C."/>
            <person name="Tapia R."/>
            <person name="Goodwin L.A."/>
            <person name="Pitluck S."/>
            <person name="Liolios K."/>
            <person name="Pagani I."/>
            <person name="Ivanova N."/>
            <person name="Mikhailova N."/>
            <person name="Pati A."/>
            <person name="Palaniappan K."/>
            <person name="Land M."/>
            <person name="Pan C."/>
            <person name="Rohde M."/>
            <person name="Pukall R."/>
            <person name="Goker M."/>
            <person name="Detter J.C."/>
            <person name="Woyke T."/>
            <person name="Bristow J."/>
            <person name="Eisen J.A."/>
            <person name="Markowitz V."/>
            <person name="Hugenholtz P."/>
            <person name="Kyrpides N.C."/>
            <person name="Klenk H.P."/>
            <person name="Mavromatis K."/>
        </authorList>
    </citation>
    <scope>NUCLEOTIDE SEQUENCE [LARGE SCALE GENOMIC DNA]</scope>
    <source>
        <strain evidence="8">ATCC 700253 / DSM 10332 / NAL</strain>
    </source>
</reference>
<keyword evidence="1" id="KW-0547">Nucleotide-binding</keyword>